<dbReference type="Proteomes" id="UP000245119">
    <property type="component" value="Linkage Group LG6"/>
</dbReference>
<gene>
    <name evidence="2" type="ORF">C0Q70_11064</name>
</gene>
<reference evidence="2 3" key="1">
    <citation type="submission" date="2018-04" db="EMBL/GenBank/DDBJ databases">
        <title>The genome of golden apple snail Pomacea canaliculata provides insight into stress tolerance and invasive adaptation.</title>
        <authorList>
            <person name="Liu C."/>
            <person name="Liu B."/>
            <person name="Ren Y."/>
            <person name="Zhang Y."/>
            <person name="Wang H."/>
            <person name="Li S."/>
            <person name="Jiang F."/>
            <person name="Yin L."/>
            <person name="Zhang G."/>
            <person name="Qian W."/>
            <person name="Fan W."/>
        </authorList>
    </citation>
    <scope>NUCLEOTIDE SEQUENCE [LARGE SCALE GENOMIC DNA]</scope>
    <source>
        <strain evidence="2">SZHN2017</strain>
        <tissue evidence="2">Muscle</tissue>
    </source>
</reference>
<evidence type="ECO:0000313" key="2">
    <source>
        <dbReference type="EMBL" id="PVD28476.1"/>
    </source>
</evidence>
<evidence type="ECO:0000256" key="1">
    <source>
        <dbReference type="SAM" id="MobiDB-lite"/>
    </source>
</evidence>
<feature type="region of interest" description="Disordered" evidence="1">
    <location>
        <begin position="1"/>
        <end position="25"/>
    </location>
</feature>
<protein>
    <submittedName>
        <fullName evidence="2">Uncharacterized protein</fullName>
    </submittedName>
</protein>
<comment type="caution">
    <text evidence="2">The sequence shown here is derived from an EMBL/GenBank/DDBJ whole genome shotgun (WGS) entry which is preliminary data.</text>
</comment>
<dbReference type="AlphaFoldDB" id="A0A2T7P503"/>
<proteinExistence type="predicted"/>
<sequence length="158" mass="17672">MPSGYNGQVLGGGQQSATVRNKTHVRPRRLNKDACADSELRVACARCSSARASSVQSMSTSGRKEIILKFDDLRNGQTAFRIPEERGDMFTTWHRYLNRMETEQVSSAAVYTCIPGYATDRRDETRTSRRTDEKGQYFQDTLPDSAGNTFSLFVDAVS</sequence>
<organism evidence="2 3">
    <name type="scientific">Pomacea canaliculata</name>
    <name type="common">Golden apple snail</name>
    <dbReference type="NCBI Taxonomy" id="400727"/>
    <lineage>
        <taxon>Eukaryota</taxon>
        <taxon>Metazoa</taxon>
        <taxon>Spiralia</taxon>
        <taxon>Lophotrochozoa</taxon>
        <taxon>Mollusca</taxon>
        <taxon>Gastropoda</taxon>
        <taxon>Caenogastropoda</taxon>
        <taxon>Architaenioglossa</taxon>
        <taxon>Ampullarioidea</taxon>
        <taxon>Ampullariidae</taxon>
        <taxon>Pomacea</taxon>
    </lineage>
</organism>
<dbReference type="EMBL" id="PZQS01000006">
    <property type="protein sequence ID" value="PVD28476.1"/>
    <property type="molecule type" value="Genomic_DNA"/>
</dbReference>
<evidence type="ECO:0000313" key="3">
    <source>
        <dbReference type="Proteomes" id="UP000245119"/>
    </source>
</evidence>
<accession>A0A2T7P503</accession>
<name>A0A2T7P503_POMCA</name>
<keyword evidence="3" id="KW-1185">Reference proteome</keyword>